<feature type="region of interest" description="Disordered" evidence="8">
    <location>
        <begin position="1"/>
        <end position="23"/>
    </location>
</feature>
<name>D7G0F5_ECTSI</name>
<keyword evidence="4" id="KW-0963">Cytoplasm</keyword>
<feature type="domain" description="IPO4/5-like TPR repeats" evidence="9">
    <location>
        <begin position="326"/>
        <end position="407"/>
    </location>
</feature>
<keyword evidence="6" id="KW-0653">Protein transport</keyword>
<dbReference type="InterPro" id="IPR011989">
    <property type="entry name" value="ARM-like"/>
</dbReference>
<dbReference type="Pfam" id="PF25780">
    <property type="entry name" value="TPR_IPO5"/>
    <property type="match status" value="2"/>
</dbReference>
<proteinExistence type="predicted"/>
<dbReference type="Pfam" id="PF18829">
    <property type="entry name" value="Importin_rep_6"/>
    <property type="match status" value="1"/>
</dbReference>
<dbReference type="EMBL" id="FN649740">
    <property type="protein sequence ID" value="CBJ26682.1"/>
    <property type="molecule type" value="Genomic_DNA"/>
</dbReference>
<evidence type="ECO:0000256" key="3">
    <source>
        <dbReference type="ARBA" id="ARBA00022448"/>
    </source>
</evidence>
<evidence type="ECO:0000259" key="9">
    <source>
        <dbReference type="Pfam" id="PF25780"/>
    </source>
</evidence>
<evidence type="ECO:0000256" key="1">
    <source>
        <dbReference type="ARBA" id="ARBA00004123"/>
    </source>
</evidence>
<protein>
    <recommendedName>
        <fullName evidence="9">IPO4/5-like TPR repeats domain-containing protein</fullName>
    </recommendedName>
</protein>
<dbReference type="InterPro" id="IPR041389">
    <property type="entry name" value="Importin_rep_6"/>
</dbReference>
<dbReference type="GO" id="GO:0005634">
    <property type="term" value="C:nucleus"/>
    <property type="evidence" value="ECO:0007669"/>
    <property type="project" value="UniProtKB-SubCell"/>
</dbReference>
<evidence type="ECO:0000256" key="8">
    <source>
        <dbReference type="SAM" id="MobiDB-lite"/>
    </source>
</evidence>
<organism evidence="10 11">
    <name type="scientific">Ectocarpus siliculosus</name>
    <name type="common">Brown alga</name>
    <name type="synonym">Conferva siliculosa</name>
    <dbReference type="NCBI Taxonomy" id="2880"/>
    <lineage>
        <taxon>Eukaryota</taxon>
        <taxon>Sar</taxon>
        <taxon>Stramenopiles</taxon>
        <taxon>Ochrophyta</taxon>
        <taxon>PX clade</taxon>
        <taxon>Phaeophyceae</taxon>
        <taxon>Ectocarpales</taxon>
        <taxon>Ectocarpaceae</taxon>
        <taxon>Ectocarpus</taxon>
    </lineage>
</organism>
<feature type="domain" description="IPO4/5-like TPR repeats" evidence="9">
    <location>
        <begin position="166"/>
        <end position="210"/>
    </location>
</feature>
<evidence type="ECO:0000313" key="10">
    <source>
        <dbReference type="EMBL" id="CBJ26682.1"/>
    </source>
</evidence>
<dbReference type="GO" id="GO:0005737">
    <property type="term" value="C:cytoplasm"/>
    <property type="evidence" value="ECO:0007669"/>
    <property type="project" value="UniProtKB-SubCell"/>
</dbReference>
<dbReference type="Proteomes" id="UP000002630">
    <property type="component" value="Linkage Group LG15"/>
</dbReference>
<dbReference type="InterPro" id="IPR057672">
    <property type="entry name" value="TPR_IPO4/5"/>
</dbReference>
<reference evidence="10 11" key="1">
    <citation type="journal article" date="2010" name="Nature">
        <title>The Ectocarpus genome and the independent evolution of multicellularity in brown algae.</title>
        <authorList>
            <person name="Cock J.M."/>
            <person name="Sterck L."/>
            <person name="Rouze P."/>
            <person name="Scornet D."/>
            <person name="Allen A.E."/>
            <person name="Amoutzias G."/>
            <person name="Anthouard V."/>
            <person name="Artiguenave F."/>
            <person name="Aury J.M."/>
            <person name="Badger J.H."/>
            <person name="Beszteri B."/>
            <person name="Billiau K."/>
            <person name="Bonnet E."/>
            <person name="Bothwell J.H."/>
            <person name="Bowler C."/>
            <person name="Boyen C."/>
            <person name="Brownlee C."/>
            <person name="Carrano C.J."/>
            <person name="Charrier B."/>
            <person name="Cho G.Y."/>
            <person name="Coelho S.M."/>
            <person name="Collen J."/>
            <person name="Corre E."/>
            <person name="Da Silva C."/>
            <person name="Delage L."/>
            <person name="Delaroque N."/>
            <person name="Dittami S.M."/>
            <person name="Doulbeau S."/>
            <person name="Elias M."/>
            <person name="Farnham G."/>
            <person name="Gachon C.M."/>
            <person name="Gschloessl B."/>
            <person name="Heesch S."/>
            <person name="Jabbari K."/>
            <person name="Jubin C."/>
            <person name="Kawai H."/>
            <person name="Kimura K."/>
            <person name="Kloareg B."/>
            <person name="Kupper F.C."/>
            <person name="Lang D."/>
            <person name="Le Bail A."/>
            <person name="Leblanc C."/>
            <person name="Lerouge P."/>
            <person name="Lohr M."/>
            <person name="Lopez P.J."/>
            <person name="Martens C."/>
            <person name="Maumus F."/>
            <person name="Michel G."/>
            <person name="Miranda-Saavedra D."/>
            <person name="Morales J."/>
            <person name="Moreau H."/>
            <person name="Motomura T."/>
            <person name="Nagasato C."/>
            <person name="Napoli C.A."/>
            <person name="Nelson D.R."/>
            <person name="Nyvall-Collen P."/>
            <person name="Peters A.F."/>
            <person name="Pommier C."/>
            <person name="Potin P."/>
            <person name="Poulain J."/>
            <person name="Quesneville H."/>
            <person name="Read B."/>
            <person name="Rensing S.A."/>
            <person name="Ritter A."/>
            <person name="Rousvoal S."/>
            <person name="Samanta M."/>
            <person name="Samson G."/>
            <person name="Schroeder D.C."/>
            <person name="Segurens B."/>
            <person name="Strittmatter M."/>
            <person name="Tonon T."/>
            <person name="Tregear J.W."/>
            <person name="Valentin K."/>
            <person name="von Dassow P."/>
            <person name="Yamagishi T."/>
            <person name="Van de Peer Y."/>
            <person name="Wincker P."/>
        </authorList>
    </citation>
    <scope>NUCLEOTIDE SEQUENCE [LARGE SCALE GENOMIC DNA]</scope>
    <source>
        <strain evidence="11">Ec32 / CCAP1310/4</strain>
    </source>
</reference>
<dbReference type="GO" id="GO:0006606">
    <property type="term" value="P:protein import into nucleus"/>
    <property type="evidence" value="ECO:0007669"/>
    <property type="project" value="InterPro"/>
</dbReference>
<keyword evidence="11" id="KW-1185">Reference proteome</keyword>
<evidence type="ECO:0000313" key="11">
    <source>
        <dbReference type="Proteomes" id="UP000002630"/>
    </source>
</evidence>
<keyword evidence="5" id="KW-0677">Repeat</keyword>
<keyword evidence="7" id="KW-0539">Nucleus</keyword>
<dbReference type="PANTHER" id="PTHR10527">
    <property type="entry name" value="IMPORTIN BETA"/>
    <property type="match status" value="1"/>
</dbReference>
<keyword evidence="3" id="KW-0813">Transport</keyword>
<comment type="subcellular location">
    <subcellularLocation>
        <location evidence="2">Cytoplasm</location>
    </subcellularLocation>
    <subcellularLocation>
        <location evidence="1">Nucleus</location>
    </subcellularLocation>
</comment>
<dbReference type="SUPFAM" id="SSF48371">
    <property type="entry name" value="ARM repeat"/>
    <property type="match status" value="2"/>
</dbReference>
<dbReference type="InParanoid" id="D7G0F5"/>
<evidence type="ECO:0000256" key="2">
    <source>
        <dbReference type="ARBA" id="ARBA00004496"/>
    </source>
</evidence>
<dbReference type="EMBL" id="FN648597">
    <property type="protein sequence ID" value="CBJ26682.1"/>
    <property type="molecule type" value="Genomic_DNA"/>
</dbReference>
<dbReference type="Pfam" id="PF18808">
    <property type="entry name" value="Importin_rep_4"/>
    <property type="match status" value="1"/>
</dbReference>
<dbReference type="InterPro" id="IPR041653">
    <property type="entry name" value="Importin_rep_4"/>
</dbReference>
<evidence type="ECO:0000256" key="6">
    <source>
        <dbReference type="ARBA" id="ARBA00022927"/>
    </source>
</evidence>
<gene>
    <name evidence="10" type="ORF">Esi_0040_0137</name>
</gene>
<dbReference type="OrthoDB" id="543373at2759"/>
<accession>D7G0F5</accession>
<evidence type="ECO:0000256" key="7">
    <source>
        <dbReference type="ARBA" id="ARBA00023242"/>
    </source>
</evidence>
<dbReference type="eggNOG" id="KOG2171">
    <property type="taxonomic scope" value="Eukaryota"/>
</dbReference>
<dbReference type="Gene3D" id="1.25.10.10">
    <property type="entry name" value="Leucine-rich Repeat Variant"/>
    <property type="match status" value="3"/>
</dbReference>
<evidence type="ECO:0000256" key="5">
    <source>
        <dbReference type="ARBA" id="ARBA00022737"/>
    </source>
</evidence>
<dbReference type="InterPro" id="IPR016024">
    <property type="entry name" value="ARM-type_fold"/>
</dbReference>
<dbReference type="InterPro" id="IPR040122">
    <property type="entry name" value="Importin_beta"/>
</dbReference>
<sequence>MTSPCDEAGQGSPGPQGDAAKQAREAGAAAAAAAAAAAGVTNVNEAAAPIVVSLLHALTSADNSARNRAEQAFNELKQSQPEALLYGLLEGIGSKHLPPHVRGLAAVLLRRALLVEEPTLWDCLPAASDMGSGHGASEGGGGAEVGKMGQRELQACLLQILSDEGDASVRRKVGDLVGELGRAVLDEDGPEGWPEFLPYVLQSASSSSTFSATAAASTATSGNANTSTAGAAGNGYHQQHNGSADAGAQKELQQLQLCDVVKGGGVEAAGTPYAWATVVTGLRLMSSAAQHTAIAAAADPSAFKALVETLQRCLCWQGSGEGGGGSPDVRLEAVRALGSVVVACERPSDQASFSTCLPHLLQAIQATLSSGERNSESRVWYCCETLELVVELAEVCPAFLRPRVAQCVAGMVQVAADRSVETSVRHLALEFLVSIVEASPAMCRKMPGRGMEGAGVMGGGDGAGGNGDNAFATSVIPVCFSMMAELPENESWALGETEEEDSVEDNVCEVGSEALERVARALGARAALPVCRQLVKEGLAGWAWQQQHAALSALGILADVFNQPQGEEGLEMRTEALSQLLPFIACSRPRVQHASLWALERMAEDQSPELQEEHHEVIVPALLACIDPNNGGCPRVLHRALLTLAVVVEACPEGGVMPHAEALLERCVMLIRQGPVMVQEAAVALVSAAAEAAEDEDFGRFYDVVMPFLLQILSSCPGQEQRLLRGKTLECVSLVGATAGKERFGVDALSVMQLMVQAQASGLDDDDPTRVYMLRAWVRICKCLGPDFVPYLPLVMPPLLAAASANVEVELPSGGGDSDEADVDELDSDVDCMEGLDGEVVAVRTWALEEQATACQMILLLAEALQEHFLPYVEAVAGQLARLVNSSPHDDVRTFCMAAMPELVRACGKAAVMPGSDLQGGRVRQLLEFCLGRLVESLDKEEDAELLMTAAQACKRCVYYACVRWEVHTEGMDDPADPRPSTCRRVLNEDQSRVLARAALGCLGQSLRRRALRRAEATASEDWDEEEEERAQAAGEEEVELHVNLAELLGFLFKTHGEAFFPAFEELLLPSVLEMARPDSLPEDRKVAVHVLDHALEFANPATCVILPSVVPLLLEACTDQAPSVSLPAFFGVGVSAATYGPGFAPFSGQALKVLVEVILRPDARHDDREMATDNAVSALGNLLEAQRDTLSNPETGVGGEEAVGRAWGVWLGYMPLRADDEEAEKVAEQLCRLLTASSSLADARAILGSRLERLPLALAALAEMAGSELIGPEVRQQVGQAILMLQAGGGHSGGVLDGGGGDRVPVESFAAAAAGLGAERKSWLDAAAAEFTALCHRV</sequence>
<evidence type="ECO:0000256" key="4">
    <source>
        <dbReference type="ARBA" id="ARBA00022490"/>
    </source>
</evidence>
<dbReference type="OMA" id="IGMMELE"/>
<dbReference type="STRING" id="2880.D7G0F5"/>